<name>A0A1E7WVQ8_9BURK</name>
<accession>A0A1E7WVQ8</accession>
<dbReference type="EMBL" id="LROM01000071">
    <property type="protein sequence ID" value="OFA03901.1"/>
    <property type="molecule type" value="Genomic_DNA"/>
</dbReference>
<comment type="caution">
    <text evidence="3">The sequence shown here is derived from an EMBL/GenBank/DDBJ whole genome shotgun (WGS) entry which is preliminary data.</text>
</comment>
<dbReference type="GO" id="GO:0006629">
    <property type="term" value="P:lipid metabolic process"/>
    <property type="evidence" value="ECO:0007669"/>
    <property type="project" value="InterPro"/>
</dbReference>
<keyword evidence="1" id="KW-0812">Transmembrane</keyword>
<feature type="transmembrane region" description="Helical" evidence="1">
    <location>
        <begin position="32"/>
        <end position="50"/>
    </location>
</feature>
<protein>
    <submittedName>
        <fullName evidence="3">Fatty acid desaturase</fullName>
    </submittedName>
</protein>
<feature type="domain" description="Fatty acid desaturase" evidence="2">
    <location>
        <begin position="55"/>
        <end position="289"/>
    </location>
</feature>
<keyword evidence="4" id="KW-1185">Reference proteome</keyword>
<dbReference type="PATRIC" id="fig|762836.4.peg.1786"/>
<evidence type="ECO:0000313" key="3">
    <source>
        <dbReference type="EMBL" id="OFA03901.1"/>
    </source>
</evidence>
<evidence type="ECO:0000256" key="1">
    <source>
        <dbReference type="SAM" id="Phobius"/>
    </source>
</evidence>
<organism evidence="3 4">
    <name type="scientific">Duganella phyllosphaerae</name>
    <dbReference type="NCBI Taxonomy" id="762836"/>
    <lineage>
        <taxon>Bacteria</taxon>
        <taxon>Pseudomonadati</taxon>
        <taxon>Pseudomonadota</taxon>
        <taxon>Betaproteobacteria</taxon>
        <taxon>Burkholderiales</taxon>
        <taxon>Oxalobacteraceae</taxon>
        <taxon>Telluria group</taxon>
        <taxon>Duganella</taxon>
    </lineage>
</organism>
<reference evidence="4" key="1">
    <citation type="journal article" date="2016" name="Front. Microbiol.">
        <title>Molecular Keys to the Janthinobacterium and Duganella spp. Interaction with the Plant Pathogen Fusarium graminearum.</title>
        <authorList>
            <person name="Haack F.S."/>
            <person name="Poehlein A."/>
            <person name="Kroger C."/>
            <person name="Voigt C.A."/>
            <person name="Piepenbring M."/>
            <person name="Bode H.B."/>
            <person name="Daniel R."/>
            <person name="Schafer W."/>
            <person name="Streit W.R."/>
        </authorList>
    </citation>
    <scope>NUCLEOTIDE SEQUENCE [LARGE SCALE GENOMIC DNA]</scope>
    <source>
        <strain evidence="4">T54</strain>
    </source>
</reference>
<keyword evidence="1" id="KW-0472">Membrane</keyword>
<sequence>MGQHYTGSEYIDAHQHAEVAFERARPLWRAEWPTWLLIVAIYGGWLLTLANWRVLGAVPATLLMIWWSAWYMSLQHELIHGHPTRWPSVNRLFGYAPLAIWYPYRLYRDGHLAHHVDSHLTMPALDTESQYLCPQEWAGMSRPVRLVYWFNKTFWGRVLVGPALAIGSTLFEAVRQPLRGDWRYVPMWLAHIAMVAALLWWISSALSVQAWWYLLAIAYPAQSLAMVRSYHEHRPAQDHKQRIVLNEAGWFFRLLFLNNNLHLVHHDLPSLPWYLLPRVYRARRETYNARSGGFHVDGYGELVRRYGFTAIDAPVHPLMPQHPSNDHALENRAAHV</sequence>
<gene>
    <name evidence="3" type="ORF">DUPY_17160</name>
</gene>
<proteinExistence type="predicted"/>
<feature type="transmembrane region" description="Helical" evidence="1">
    <location>
        <begin position="56"/>
        <end position="74"/>
    </location>
</feature>
<dbReference type="InterPro" id="IPR005804">
    <property type="entry name" value="FA_desaturase_dom"/>
</dbReference>
<dbReference type="RefSeq" id="WP_070247421.1">
    <property type="nucleotide sequence ID" value="NZ_LROM01000071.1"/>
</dbReference>
<evidence type="ECO:0000259" key="2">
    <source>
        <dbReference type="Pfam" id="PF00487"/>
    </source>
</evidence>
<evidence type="ECO:0000313" key="4">
    <source>
        <dbReference type="Proteomes" id="UP000175989"/>
    </source>
</evidence>
<feature type="transmembrane region" description="Helical" evidence="1">
    <location>
        <begin position="210"/>
        <end position="227"/>
    </location>
</feature>
<dbReference type="Pfam" id="PF00487">
    <property type="entry name" value="FA_desaturase"/>
    <property type="match status" value="1"/>
</dbReference>
<feature type="transmembrane region" description="Helical" evidence="1">
    <location>
        <begin position="154"/>
        <end position="173"/>
    </location>
</feature>
<feature type="transmembrane region" description="Helical" evidence="1">
    <location>
        <begin position="185"/>
        <end position="204"/>
    </location>
</feature>
<dbReference type="Proteomes" id="UP000175989">
    <property type="component" value="Unassembled WGS sequence"/>
</dbReference>
<keyword evidence="1" id="KW-1133">Transmembrane helix</keyword>
<dbReference type="AlphaFoldDB" id="A0A1E7WVQ8"/>